<dbReference type="Pfam" id="PF21982">
    <property type="entry name" value="RecX_HTH1"/>
    <property type="match status" value="1"/>
</dbReference>
<gene>
    <name evidence="6" type="primary">recX</name>
    <name evidence="9" type="ORF">D3P96_02300</name>
</gene>
<accession>A0A3P2RH46</accession>
<dbReference type="InterPro" id="IPR053926">
    <property type="entry name" value="RecX_HTH_1st"/>
</dbReference>
<dbReference type="OrthoDB" id="5421057at2"/>
<comment type="subcellular location">
    <subcellularLocation>
        <location evidence="2 6">Cytoplasm</location>
    </subcellularLocation>
</comment>
<evidence type="ECO:0000256" key="1">
    <source>
        <dbReference type="ARBA" id="ARBA00003529"/>
    </source>
</evidence>
<dbReference type="GO" id="GO:0006282">
    <property type="term" value="P:regulation of DNA repair"/>
    <property type="evidence" value="ECO:0007669"/>
    <property type="project" value="UniProtKB-UniRule"/>
</dbReference>
<evidence type="ECO:0000313" key="9">
    <source>
        <dbReference type="EMBL" id="RRG18836.1"/>
    </source>
</evidence>
<evidence type="ECO:0000256" key="5">
    <source>
        <dbReference type="ARBA" id="ARBA00022490"/>
    </source>
</evidence>
<comment type="caution">
    <text evidence="9">The sequence shown here is derived from an EMBL/GenBank/DDBJ whole genome shotgun (WGS) entry which is preliminary data.</text>
</comment>
<evidence type="ECO:0000256" key="4">
    <source>
        <dbReference type="ARBA" id="ARBA00018111"/>
    </source>
</evidence>
<evidence type="ECO:0000313" key="10">
    <source>
        <dbReference type="Proteomes" id="UP000275836"/>
    </source>
</evidence>
<dbReference type="InterPro" id="IPR003783">
    <property type="entry name" value="Regulatory_RecX"/>
</dbReference>
<dbReference type="AlphaFoldDB" id="A0A3P2RH46"/>
<organism evidence="9 10">
    <name type="scientific">Weissella viridescens</name>
    <name type="common">Lactobacillus viridescens</name>
    <dbReference type="NCBI Taxonomy" id="1629"/>
    <lineage>
        <taxon>Bacteria</taxon>
        <taxon>Bacillati</taxon>
        <taxon>Bacillota</taxon>
        <taxon>Bacilli</taxon>
        <taxon>Lactobacillales</taxon>
        <taxon>Lactobacillaceae</taxon>
        <taxon>Weissella</taxon>
    </lineage>
</organism>
<name>A0A3P2RH46_WEIVI</name>
<dbReference type="Pfam" id="PF21981">
    <property type="entry name" value="RecX_HTH3"/>
    <property type="match status" value="2"/>
</dbReference>
<evidence type="ECO:0000256" key="3">
    <source>
        <dbReference type="ARBA" id="ARBA00009695"/>
    </source>
</evidence>
<feature type="domain" description="RecX first three-helical" evidence="8">
    <location>
        <begin position="61"/>
        <end position="100"/>
    </location>
</feature>
<dbReference type="Proteomes" id="UP000275836">
    <property type="component" value="Unassembled WGS sequence"/>
</dbReference>
<dbReference type="PANTHER" id="PTHR33602">
    <property type="entry name" value="REGULATORY PROTEIN RECX FAMILY PROTEIN"/>
    <property type="match status" value="1"/>
</dbReference>
<comment type="similarity">
    <text evidence="3 6">Belongs to the RecX family.</text>
</comment>
<proteinExistence type="inferred from homology"/>
<dbReference type="Gene3D" id="1.10.10.10">
    <property type="entry name" value="Winged helix-like DNA-binding domain superfamily/Winged helix DNA-binding domain"/>
    <property type="match status" value="3"/>
</dbReference>
<evidence type="ECO:0000259" key="7">
    <source>
        <dbReference type="Pfam" id="PF21981"/>
    </source>
</evidence>
<evidence type="ECO:0000256" key="6">
    <source>
        <dbReference type="HAMAP-Rule" id="MF_01114"/>
    </source>
</evidence>
<reference evidence="9 10" key="1">
    <citation type="submission" date="2018-10" db="EMBL/GenBank/DDBJ databases">
        <title>Draft genome sequence of Weissella viridescens UCO-SMC3.</title>
        <authorList>
            <person name="Garcia-Cancino A."/>
            <person name="Espinoza-Monje M."/>
            <person name="Albarracin L."/>
            <person name="Garcia-Castillo V."/>
            <person name="Campos-Martin J."/>
            <person name="Nakano Y."/>
            <person name="Guitierrez-Zamorano C."/>
            <person name="Ikeda-Ohtsubo W."/>
            <person name="Morita H."/>
            <person name="Kitazawa H."/>
            <person name="Villena J."/>
        </authorList>
    </citation>
    <scope>NUCLEOTIDE SEQUENCE [LARGE SCALE GENOMIC DNA]</scope>
    <source>
        <strain evidence="9 10">UCO-SMC3</strain>
    </source>
</reference>
<dbReference type="HAMAP" id="MF_01114">
    <property type="entry name" value="RecX"/>
    <property type="match status" value="1"/>
</dbReference>
<dbReference type="PANTHER" id="PTHR33602:SF1">
    <property type="entry name" value="REGULATORY PROTEIN RECX FAMILY PROTEIN"/>
    <property type="match status" value="1"/>
</dbReference>
<dbReference type="RefSeq" id="WP_124942774.1">
    <property type="nucleotide sequence ID" value="NZ_RHGY01000001.1"/>
</dbReference>
<evidence type="ECO:0000259" key="8">
    <source>
        <dbReference type="Pfam" id="PF21982"/>
    </source>
</evidence>
<evidence type="ECO:0000256" key="2">
    <source>
        <dbReference type="ARBA" id="ARBA00004496"/>
    </source>
</evidence>
<keyword evidence="5 6" id="KW-0963">Cytoplasm</keyword>
<dbReference type="InterPro" id="IPR036388">
    <property type="entry name" value="WH-like_DNA-bd_sf"/>
</dbReference>
<dbReference type="GO" id="GO:0005737">
    <property type="term" value="C:cytoplasm"/>
    <property type="evidence" value="ECO:0007669"/>
    <property type="project" value="UniProtKB-SubCell"/>
</dbReference>
<dbReference type="EMBL" id="RHGY01000001">
    <property type="protein sequence ID" value="RRG18836.1"/>
    <property type="molecule type" value="Genomic_DNA"/>
</dbReference>
<feature type="domain" description="RecX third three-helical" evidence="7">
    <location>
        <begin position="216"/>
        <end position="263"/>
    </location>
</feature>
<comment type="function">
    <text evidence="1 6">Modulates RecA activity.</text>
</comment>
<dbReference type="InterPro" id="IPR053925">
    <property type="entry name" value="RecX_HTH_3rd"/>
</dbReference>
<feature type="domain" description="RecX third three-helical" evidence="7">
    <location>
        <begin position="155"/>
        <end position="201"/>
    </location>
</feature>
<sequence length="270" mass="31273">MAVVTKVTQQKRPGRYNIYLDDTFAIAIDENILIRFNLFKGTEVSDEMLAEVQAAEYEQKAYASGLLYATGQLRSRYQVYLKLREKDFPIDVINHALDRLENAHVLDDRQFASTYLTSVSHSGKLGRKGALQKLKEWGISADIIQDVANDYDDSEEMAHLDELVAKLMQKNHRQSHRMAEQKVMQNLLQKGFASHNIQQALQHYATTMADEDADTDQEWENLTRDGEKAFSRYHQYTGWELERRVKASLARRGYSFDLINRFVDETQKNI</sequence>
<protein>
    <recommendedName>
        <fullName evidence="4 6">Regulatory protein RecX</fullName>
    </recommendedName>
</protein>